<proteinExistence type="inferred from homology"/>
<dbReference type="InterPro" id="IPR013078">
    <property type="entry name" value="His_Pase_superF_clade-1"/>
</dbReference>
<accession>A0A427A678</accession>
<dbReference type="AlphaFoldDB" id="A0A427A678"/>
<dbReference type="GO" id="GO:0005829">
    <property type="term" value="C:cytosol"/>
    <property type="evidence" value="ECO:0007669"/>
    <property type="project" value="TreeGrafter"/>
</dbReference>
<dbReference type="PROSITE" id="PS00175">
    <property type="entry name" value="PG_MUTASE"/>
    <property type="match status" value="1"/>
</dbReference>
<dbReference type="EMBL" id="AMZH03003619">
    <property type="protein sequence ID" value="RRT71752.1"/>
    <property type="molecule type" value="Genomic_DNA"/>
</dbReference>
<comment type="caution">
    <text evidence="2">The sequence shown here is derived from an EMBL/GenBank/DDBJ whole genome shotgun (WGS) entry which is preliminary data.</text>
</comment>
<sequence length="157" mass="17281">MASTADRGRFAEIVVIRHGETCWNASRIVQVILDPGLRERHLGDLQGLTLRDAAKLRPEAYKIFLSGKRDGEIPMLITVNDISGERVIVLTHGGVLRELHRRAVSGRSSDGRIHNTSVNVFLISESGNWTIKTWGDISHLDEIGVLNNAFGGDRTSG</sequence>
<dbReference type="SUPFAM" id="SSF53254">
    <property type="entry name" value="Phosphoglycerate mutase-like"/>
    <property type="match status" value="1"/>
</dbReference>
<reference evidence="2 3" key="1">
    <citation type="journal article" date="2014" name="Agronomy (Basel)">
        <title>A Draft Genome Sequence for Ensete ventricosum, the Drought-Tolerant Tree Against Hunger.</title>
        <authorList>
            <person name="Harrison J."/>
            <person name="Moore K.A."/>
            <person name="Paszkiewicz K."/>
            <person name="Jones T."/>
            <person name="Grant M."/>
            <person name="Ambacheew D."/>
            <person name="Muzemil S."/>
            <person name="Studholme D.J."/>
        </authorList>
    </citation>
    <scope>NUCLEOTIDE SEQUENCE [LARGE SCALE GENOMIC DNA]</scope>
</reference>
<dbReference type="InterPro" id="IPR050275">
    <property type="entry name" value="PGM_Phosphatase"/>
</dbReference>
<dbReference type="InterPro" id="IPR029033">
    <property type="entry name" value="His_PPase_superfam"/>
</dbReference>
<evidence type="ECO:0000256" key="1">
    <source>
        <dbReference type="ARBA" id="ARBA00038362"/>
    </source>
</evidence>
<gene>
    <name evidence="2" type="ORF">B296_00027142</name>
</gene>
<evidence type="ECO:0008006" key="4">
    <source>
        <dbReference type="Google" id="ProtNLM"/>
    </source>
</evidence>
<dbReference type="Pfam" id="PF00300">
    <property type="entry name" value="His_Phos_1"/>
    <property type="match status" value="1"/>
</dbReference>
<dbReference type="Proteomes" id="UP000287651">
    <property type="component" value="Unassembled WGS sequence"/>
</dbReference>
<comment type="similarity">
    <text evidence="1">Belongs to the phosphoglycerate mutase family.</text>
</comment>
<dbReference type="PANTHER" id="PTHR48100:SF34">
    <property type="entry name" value="PHOSPHOGLYCERATE MUTASE-LIKE PROTEIN 4"/>
    <property type="match status" value="1"/>
</dbReference>
<protein>
    <recommendedName>
        <fullName evidence="4">Histidine phosphatase family protein</fullName>
    </recommendedName>
</protein>
<name>A0A427A678_ENSVE</name>
<dbReference type="PANTHER" id="PTHR48100">
    <property type="entry name" value="BROAD-SPECIFICITY PHOSPHATASE YOR283W-RELATED"/>
    <property type="match status" value="1"/>
</dbReference>
<organism evidence="2 3">
    <name type="scientific">Ensete ventricosum</name>
    <name type="common">Abyssinian banana</name>
    <name type="synonym">Musa ensete</name>
    <dbReference type="NCBI Taxonomy" id="4639"/>
    <lineage>
        <taxon>Eukaryota</taxon>
        <taxon>Viridiplantae</taxon>
        <taxon>Streptophyta</taxon>
        <taxon>Embryophyta</taxon>
        <taxon>Tracheophyta</taxon>
        <taxon>Spermatophyta</taxon>
        <taxon>Magnoliopsida</taxon>
        <taxon>Liliopsida</taxon>
        <taxon>Zingiberales</taxon>
        <taxon>Musaceae</taxon>
        <taxon>Ensete</taxon>
    </lineage>
</organism>
<dbReference type="InterPro" id="IPR001345">
    <property type="entry name" value="PG/BPGM_mutase_AS"/>
</dbReference>
<evidence type="ECO:0000313" key="2">
    <source>
        <dbReference type="EMBL" id="RRT71752.1"/>
    </source>
</evidence>
<dbReference type="GO" id="GO:0016791">
    <property type="term" value="F:phosphatase activity"/>
    <property type="evidence" value="ECO:0007669"/>
    <property type="project" value="TreeGrafter"/>
</dbReference>
<dbReference type="Gene3D" id="3.40.50.1240">
    <property type="entry name" value="Phosphoglycerate mutase-like"/>
    <property type="match status" value="1"/>
</dbReference>
<evidence type="ECO:0000313" key="3">
    <source>
        <dbReference type="Proteomes" id="UP000287651"/>
    </source>
</evidence>